<evidence type="ECO:0008006" key="9">
    <source>
        <dbReference type="Google" id="ProtNLM"/>
    </source>
</evidence>
<name>A0A229XCF2_ASPFM</name>
<reference evidence="7" key="1">
    <citation type="submission" date="2021-08" db="EMBL/GenBank/DDBJ databases">
        <title>Global Aspergillus fumigatus from environmental and clinical sources.</title>
        <authorList>
            <person name="Barber A."/>
            <person name="Sae-Ong T."/>
        </authorList>
    </citation>
    <scope>NUCLEOTIDE SEQUENCE</scope>
    <source>
        <strain evidence="7">NRZ-2016-071</strain>
    </source>
</reference>
<dbReference type="Pfam" id="PF05920">
    <property type="entry name" value="Homeobox_KN"/>
    <property type="match status" value="1"/>
</dbReference>
<feature type="compositionally biased region" description="Low complexity" evidence="6">
    <location>
        <begin position="237"/>
        <end position="250"/>
    </location>
</feature>
<feature type="region of interest" description="Disordered" evidence="6">
    <location>
        <begin position="218"/>
        <end position="250"/>
    </location>
</feature>
<feature type="region of interest" description="Disordered" evidence="6">
    <location>
        <begin position="351"/>
        <end position="374"/>
    </location>
</feature>
<comment type="caution">
    <text evidence="7">The sequence shown here is derived from an EMBL/GenBank/DDBJ whole genome shotgun (WGS) entry which is preliminary data.</text>
</comment>
<dbReference type="InterPro" id="IPR008422">
    <property type="entry name" value="KN_HD"/>
</dbReference>
<evidence type="ECO:0000256" key="3">
    <source>
        <dbReference type="ARBA" id="ARBA00023242"/>
    </source>
</evidence>
<dbReference type="OMA" id="HLESHNF"/>
<organism evidence="7 8">
    <name type="scientific">Aspergillus fumigatus</name>
    <name type="common">Neosartorya fumigata</name>
    <dbReference type="NCBI Taxonomy" id="746128"/>
    <lineage>
        <taxon>Eukaryota</taxon>
        <taxon>Fungi</taxon>
        <taxon>Dikarya</taxon>
        <taxon>Ascomycota</taxon>
        <taxon>Pezizomycotina</taxon>
        <taxon>Eurotiomycetes</taxon>
        <taxon>Eurotiomycetidae</taxon>
        <taxon>Eurotiales</taxon>
        <taxon>Aspergillaceae</taxon>
        <taxon>Aspergillus</taxon>
        <taxon>Aspergillus subgen. Fumigati</taxon>
    </lineage>
</organism>
<dbReference type="AlphaFoldDB" id="A0A229XCF2"/>
<evidence type="ECO:0000256" key="6">
    <source>
        <dbReference type="SAM" id="MobiDB-lite"/>
    </source>
</evidence>
<keyword evidence="3 5" id="KW-0539">Nucleus</keyword>
<keyword evidence="2 5" id="KW-0371">Homeobox</keyword>
<proteinExistence type="predicted"/>
<dbReference type="PANTHER" id="PTHR11850">
    <property type="entry name" value="HOMEOBOX PROTEIN TRANSCRIPTION FACTORS"/>
    <property type="match status" value="1"/>
</dbReference>
<dbReference type="PROSITE" id="PS50071">
    <property type="entry name" value="HOMEOBOX_2"/>
    <property type="match status" value="1"/>
</dbReference>
<dbReference type="PROSITE" id="PS50157">
    <property type="entry name" value="ZINC_FINGER_C2H2_2"/>
    <property type="match status" value="1"/>
</dbReference>
<dbReference type="InterPro" id="IPR001356">
    <property type="entry name" value="HD"/>
</dbReference>
<keyword evidence="4" id="KW-0862">Zinc</keyword>
<evidence type="ECO:0000313" key="8">
    <source>
        <dbReference type="Proteomes" id="UP000813423"/>
    </source>
</evidence>
<dbReference type="SMART" id="SM00355">
    <property type="entry name" value="ZnF_C2H2"/>
    <property type="match status" value="3"/>
</dbReference>
<protein>
    <recommendedName>
        <fullName evidence="9">Homeobox and C2H2 transcription factor</fullName>
    </recommendedName>
</protein>
<feature type="DNA-binding region" description="Homeobox" evidence="5">
    <location>
        <begin position="166"/>
        <end position="228"/>
    </location>
</feature>
<dbReference type="CDD" id="cd00086">
    <property type="entry name" value="homeodomain"/>
    <property type="match status" value="1"/>
</dbReference>
<dbReference type="InterPro" id="IPR009057">
    <property type="entry name" value="Homeodomain-like_sf"/>
</dbReference>
<keyword evidence="1 5" id="KW-0238">DNA-binding</keyword>
<evidence type="ECO:0000256" key="1">
    <source>
        <dbReference type="ARBA" id="ARBA00023125"/>
    </source>
</evidence>
<dbReference type="Gene3D" id="1.10.10.60">
    <property type="entry name" value="Homeodomain-like"/>
    <property type="match status" value="1"/>
</dbReference>
<keyword evidence="4" id="KW-0863">Zinc-finger</keyword>
<evidence type="ECO:0000256" key="2">
    <source>
        <dbReference type="ARBA" id="ARBA00023155"/>
    </source>
</evidence>
<sequence length="870" mass="96399">MEYFDFDGASFGSHAPDDEVASDRFELDENDAIENYESLLREQPLDFPNDLPEQDALNPQTEAPSVNAQSNNALPIHRAKEPCDFCRHMNLDCFISDRGALQNGCTCCVILFRECSFTHAKKPGKYMETLQSISENADIPTVGPKGRKTLKSLTGMTISEDMEGRGRKSSSRLSRDAVRILKTWLLEHLDHPYPSEQEKDELKKRTGLKRSQISNWLANARRRGKARPLPPSNSSVPGAINIPGQQQQQQPNIALMTPLERWKYSPPENEPASTTDILRALVNNPLDSTRQPGHVRSLSRKGSSNDSSHANSNIFKAPSISSLGESRSVSRSSVSDLSFASAFSHRSSLESFGSMERKERRRRRKPSTALNTFNQQKARNSRIFQCTFCTETFATKYDWQRHEKSLHLALDKWTCSPQGGVVYVNGANRCVFCMASDPDTDHLESHCYSTCQEKTLAERTFYRKDHLNQHLRLMHNVKFNSYMNQWQSTTTELKSRCGFCGTTLTTWKDRVEHLAAHFKNGADMTQWQGDWGFEPFVQGLVENAMPPYLIGQDRKTLNPYTTSKFLGQSCCSPTTASPGLIEPNDVNCFHRLQRELTAYIHKQVAEGIIPTDQMIQDQARIVIYGNTDPWNQTSADNPVWLSILKRDTGLEVVPDSEHIQLDNLNMQPPFAAHGGLRQPPVEGNPLARSLCDKMPLKPESFSPALRSPTFAGTGRSSAAPSMPGSSAASFTGSFGIAPSGVNSGLSTDWGSNFSAGVSSFSTPATGSVDQFVQMGFEPEFLQQLNDRYGEMHIDEMDGMMFGVEQEHTRNSALVPEGDVYKLAGSTDAAAPLSNVGSAPINIPSPKQTGAVAQQDQASIGDPFYPSAVGV</sequence>
<feature type="region of interest" description="Disordered" evidence="6">
    <location>
        <begin position="285"/>
        <end position="313"/>
    </location>
</feature>
<dbReference type="GO" id="GO:0006355">
    <property type="term" value="P:regulation of DNA-templated transcription"/>
    <property type="evidence" value="ECO:0007669"/>
    <property type="project" value="InterPro"/>
</dbReference>
<dbReference type="SMART" id="SM00389">
    <property type="entry name" value="HOX"/>
    <property type="match status" value="1"/>
</dbReference>
<dbReference type="InterPro" id="IPR013087">
    <property type="entry name" value="Znf_C2H2_type"/>
</dbReference>
<dbReference type="SUPFAM" id="SSF46689">
    <property type="entry name" value="Homeodomain-like"/>
    <property type="match status" value="1"/>
</dbReference>
<dbReference type="GO" id="GO:0008270">
    <property type="term" value="F:zinc ion binding"/>
    <property type="evidence" value="ECO:0007669"/>
    <property type="project" value="UniProtKB-KW"/>
</dbReference>
<dbReference type="PROSITE" id="PS00028">
    <property type="entry name" value="ZINC_FINGER_C2H2_1"/>
    <property type="match status" value="1"/>
</dbReference>
<evidence type="ECO:0000256" key="5">
    <source>
        <dbReference type="PROSITE-ProRule" id="PRU00108"/>
    </source>
</evidence>
<evidence type="ECO:0000313" key="7">
    <source>
        <dbReference type="EMBL" id="KAH1896889.1"/>
    </source>
</evidence>
<feature type="region of interest" description="Disordered" evidence="6">
    <location>
        <begin position="1"/>
        <end position="23"/>
    </location>
</feature>
<feature type="compositionally biased region" description="Polar residues" evidence="6">
    <location>
        <begin position="57"/>
        <end position="67"/>
    </location>
</feature>
<dbReference type="InterPro" id="IPR050224">
    <property type="entry name" value="TALE_homeobox"/>
</dbReference>
<feature type="compositionally biased region" description="Polar residues" evidence="6">
    <location>
        <begin position="300"/>
        <end position="313"/>
    </location>
</feature>
<keyword evidence="4" id="KW-0479">Metal-binding</keyword>
<dbReference type="EMBL" id="JAIBSC010000114">
    <property type="protein sequence ID" value="KAH1896889.1"/>
    <property type="molecule type" value="Genomic_DNA"/>
</dbReference>
<feature type="region of interest" description="Disordered" evidence="6">
    <location>
        <begin position="45"/>
        <end position="67"/>
    </location>
</feature>
<comment type="subcellular location">
    <subcellularLocation>
        <location evidence="5">Nucleus</location>
    </subcellularLocation>
</comment>
<dbReference type="Proteomes" id="UP000813423">
    <property type="component" value="Unassembled WGS sequence"/>
</dbReference>
<dbReference type="GO" id="GO:0005634">
    <property type="term" value="C:nucleus"/>
    <property type="evidence" value="ECO:0007669"/>
    <property type="project" value="UniProtKB-SubCell"/>
</dbReference>
<accession>A0A229XCF2</accession>
<gene>
    <name evidence="7" type="ORF">KXV57_001042</name>
</gene>
<evidence type="ECO:0000256" key="4">
    <source>
        <dbReference type="PROSITE-ProRule" id="PRU00042"/>
    </source>
</evidence>
<dbReference type="GO" id="GO:0003677">
    <property type="term" value="F:DNA binding"/>
    <property type="evidence" value="ECO:0007669"/>
    <property type="project" value="UniProtKB-UniRule"/>
</dbReference>
<feature type="region of interest" description="Disordered" evidence="6">
    <location>
        <begin position="702"/>
        <end position="724"/>
    </location>
</feature>